<evidence type="ECO:0000256" key="1">
    <source>
        <dbReference type="SAM" id="Coils"/>
    </source>
</evidence>
<evidence type="ECO:0000313" key="3">
    <source>
        <dbReference type="Proteomes" id="UP000224003"/>
    </source>
</evidence>
<comment type="caution">
    <text evidence="2">The sequence shown here is derived from an EMBL/GenBank/DDBJ whole genome shotgun (WGS) entry which is preliminary data.</text>
</comment>
<keyword evidence="1" id="KW-0175">Coiled coil</keyword>
<proteinExistence type="predicted"/>
<reference evidence="2 3" key="1">
    <citation type="submission" date="2017-09" db="EMBL/GenBank/DDBJ databases">
        <title>Large-scale bioinformatics analysis of Bacillus genomes uncovers conserved roles of natural products in bacterial physiology.</title>
        <authorList>
            <consortium name="Agbiome Team Llc"/>
            <person name="Bleich R.M."/>
            <person name="Grubbs K.J."/>
            <person name="Santa Maria K.C."/>
            <person name="Allen S.E."/>
            <person name="Farag S."/>
            <person name="Shank E.A."/>
            <person name="Bowers A."/>
        </authorList>
    </citation>
    <scope>NUCLEOTIDE SEQUENCE [LARGE SCALE GENOMIC DNA]</scope>
    <source>
        <strain evidence="2 3">AFS085496</strain>
    </source>
</reference>
<protein>
    <submittedName>
        <fullName evidence="2">Uncharacterized protein</fullName>
    </submittedName>
</protein>
<sequence>MTVAYAQTNQTNGNTKNEGIFVINSVEIDTYMEFVVSEIEECKVQINLCSQKIEGLNSEINSLTNKMVDLMAFGKQKEKVSELHKLISEKKELLSGAKESKEKWILKLSELGNNRFQVQEEIKKKKEQEKKLSSDIVEGITKKQLAIHEEYNKLEKIKIMIQEGFDFSPFLVRGQLHIDNMFASLQSQKEGSSN</sequence>
<accession>A0A9X6WL21</accession>
<dbReference type="Proteomes" id="UP000224003">
    <property type="component" value="Unassembled WGS sequence"/>
</dbReference>
<dbReference type="EMBL" id="NUVX01000039">
    <property type="protein sequence ID" value="PFJ36707.1"/>
    <property type="molecule type" value="Genomic_DNA"/>
</dbReference>
<evidence type="ECO:0000313" key="2">
    <source>
        <dbReference type="EMBL" id="PFJ36707.1"/>
    </source>
</evidence>
<gene>
    <name evidence="2" type="ORF">COJ15_22475</name>
</gene>
<name>A0A9X6WL21_BACTU</name>
<feature type="coiled-coil region" evidence="1">
    <location>
        <begin position="39"/>
        <end position="66"/>
    </location>
</feature>
<dbReference type="AlphaFoldDB" id="A0A9X6WL21"/>
<dbReference type="RefSeq" id="WP_098517173.1">
    <property type="nucleotide sequence ID" value="NZ_NUVX01000039.1"/>
</dbReference>
<organism evidence="2 3">
    <name type="scientific">Bacillus thuringiensis</name>
    <dbReference type="NCBI Taxonomy" id="1428"/>
    <lineage>
        <taxon>Bacteria</taxon>
        <taxon>Bacillati</taxon>
        <taxon>Bacillota</taxon>
        <taxon>Bacilli</taxon>
        <taxon>Bacillales</taxon>
        <taxon>Bacillaceae</taxon>
        <taxon>Bacillus</taxon>
        <taxon>Bacillus cereus group</taxon>
    </lineage>
</organism>